<dbReference type="Proteomes" id="UP000015530">
    <property type="component" value="Unassembled WGS sequence"/>
</dbReference>
<comment type="caution">
    <text evidence="1">The sequence shown here is derived from an EMBL/GenBank/DDBJ whole genome shotgun (WGS) entry which is preliminary data.</text>
</comment>
<accession>T0JY82</accession>
<organism evidence="1 2">
    <name type="scientific">Colletotrichum gloeosporioides (strain Cg-14)</name>
    <name type="common">Anthracnose fungus</name>
    <name type="synonym">Glomerella cingulata</name>
    <dbReference type="NCBI Taxonomy" id="1237896"/>
    <lineage>
        <taxon>Eukaryota</taxon>
        <taxon>Fungi</taxon>
        <taxon>Dikarya</taxon>
        <taxon>Ascomycota</taxon>
        <taxon>Pezizomycotina</taxon>
        <taxon>Sordariomycetes</taxon>
        <taxon>Hypocreomycetidae</taxon>
        <taxon>Glomerellales</taxon>
        <taxon>Glomerellaceae</taxon>
        <taxon>Colletotrichum</taxon>
        <taxon>Colletotrichum gloeosporioides species complex</taxon>
    </lineage>
</organism>
<gene>
    <name evidence="1" type="ORF">CGLO_12588</name>
</gene>
<proteinExistence type="predicted"/>
<evidence type="ECO:0000313" key="2">
    <source>
        <dbReference type="Proteomes" id="UP000015530"/>
    </source>
</evidence>
<dbReference type="HOGENOM" id="CLU_3430937_0_0_1"/>
<dbReference type="EMBL" id="AMYD01002695">
    <property type="protein sequence ID" value="EQB48202.1"/>
    <property type="molecule type" value="Genomic_DNA"/>
</dbReference>
<evidence type="ECO:0000313" key="1">
    <source>
        <dbReference type="EMBL" id="EQB48202.1"/>
    </source>
</evidence>
<sequence length="18" mass="2049">MAVQRISILSAARHIQRV</sequence>
<dbReference type="AlphaFoldDB" id="T0JY82"/>
<name>T0JY82_COLGC</name>
<reference evidence="2" key="1">
    <citation type="journal article" date="2013" name="Mol. Plant Microbe Interact.">
        <title>Global aspects of pacC regulation of pathogenicity genes in Colletotrichum gloeosporioides as revealed by transcriptome analysis.</title>
        <authorList>
            <person name="Alkan N."/>
            <person name="Meng X."/>
            <person name="Friedlander G."/>
            <person name="Reuveni E."/>
            <person name="Sukno S."/>
            <person name="Sherman A."/>
            <person name="Thon M."/>
            <person name="Fluhr R."/>
            <person name="Prusky D."/>
        </authorList>
    </citation>
    <scope>NUCLEOTIDE SEQUENCE [LARGE SCALE GENOMIC DNA]</scope>
    <source>
        <strain evidence="2">Cg-14</strain>
    </source>
</reference>
<protein>
    <submittedName>
        <fullName evidence="1">Uncharacterized protein</fullName>
    </submittedName>
</protein>